<reference evidence="3" key="1">
    <citation type="submission" date="2016-12" db="EMBL/GenBank/DDBJ databases">
        <title>Comparative genomic analysis reveals the diversity, evolution, and environmental adaptation strategies of the genus Vibrio.</title>
        <authorList>
            <person name="Lin H."/>
            <person name="Wang X."/>
            <person name="Zhang X.-H."/>
        </authorList>
    </citation>
    <scope>NUCLEOTIDE SEQUENCE [LARGE SCALE GENOMIC DNA]</scope>
    <source>
        <strain evidence="3">QT6D1</strain>
    </source>
</reference>
<dbReference type="KEGG" id="vsh:BSZ05_22600"/>
<name>A0AAN1FN35_9VIBR</name>
<organism evidence="2 3">
    <name type="scientific">Vibrio mediterranei</name>
    <dbReference type="NCBI Taxonomy" id="689"/>
    <lineage>
        <taxon>Bacteria</taxon>
        <taxon>Pseudomonadati</taxon>
        <taxon>Pseudomonadota</taxon>
        <taxon>Gammaproteobacteria</taxon>
        <taxon>Vibrionales</taxon>
        <taxon>Vibrionaceae</taxon>
        <taxon>Vibrio</taxon>
    </lineage>
</organism>
<gene>
    <name evidence="2" type="ORF">BSZ05_22600</name>
</gene>
<feature type="signal peptide" evidence="1">
    <location>
        <begin position="1"/>
        <end position="21"/>
    </location>
</feature>
<evidence type="ECO:0000256" key="1">
    <source>
        <dbReference type="SAM" id="SignalP"/>
    </source>
</evidence>
<proteinExistence type="predicted"/>
<dbReference type="AlphaFoldDB" id="A0AAN1FN35"/>
<dbReference type="Proteomes" id="UP000197092">
    <property type="component" value="Chromosome 2"/>
</dbReference>
<evidence type="ECO:0000313" key="3">
    <source>
        <dbReference type="Proteomes" id="UP000197092"/>
    </source>
</evidence>
<evidence type="ECO:0000313" key="2">
    <source>
        <dbReference type="EMBL" id="ASI93335.1"/>
    </source>
</evidence>
<dbReference type="EMBL" id="CP018309">
    <property type="protein sequence ID" value="ASI93335.1"/>
    <property type="molecule type" value="Genomic_DNA"/>
</dbReference>
<keyword evidence="1" id="KW-0732">Signal</keyword>
<accession>A0AAN1FN35</accession>
<protein>
    <submittedName>
        <fullName evidence="2">Uncharacterized protein</fullName>
    </submittedName>
</protein>
<sequence>MSIHHILIVCFSVLLPTTVSATTLTNEQLCTAGLALAIDKQPRGINTKGLAGKQILLALKDGNNDWDYRCHVNRSSKTIKLEARESRLNNAYLKQAIRYDVSNKARSVEVKMKRRNGGFKSEKYQARQLKS</sequence>
<feature type="chain" id="PRO_5043048931" evidence="1">
    <location>
        <begin position="22"/>
        <end position="131"/>
    </location>
</feature>